<evidence type="ECO:0000313" key="6">
    <source>
        <dbReference type="Proteomes" id="UP001604336"/>
    </source>
</evidence>
<feature type="repeat" description="PPR" evidence="3">
    <location>
        <begin position="588"/>
        <end position="622"/>
    </location>
</feature>
<keyword evidence="2" id="KW-0677">Repeat</keyword>
<feature type="repeat" description="PPR" evidence="3">
    <location>
        <begin position="763"/>
        <end position="797"/>
    </location>
</feature>
<dbReference type="Pfam" id="PF13812">
    <property type="entry name" value="PPR_3"/>
    <property type="match status" value="1"/>
</dbReference>
<dbReference type="PANTHER" id="PTHR47934:SF9">
    <property type="entry name" value="PENTACOTRIPEPTIDE-REPEAT REGION OF PRORP DOMAIN-CONTAINING PROTEIN"/>
    <property type="match status" value="1"/>
</dbReference>
<evidence type="ECO:0000256" key="4">
    <source>
        <dbReference type="SAM" id="MobiDB-lite"/>
    </source>
</evidence>
<feature type="repeat" description="PPR" evidence="3">
    <location>
        <begin position="413"/>
        <end position="447"/>
    </location>
</feature>
<feature type="repeat" description="PPR" evidence="3">
    <location>
        <begin position="623"/>
        <end position="657"/>
    </location>
</feature>
<dbReference type="Pfam" id="PF13041">
    <property type="entry name" value="PPR_2"/>
    <property type="match status" value="6"/>
</dbReference>
<dbReference type="PANTHER" id="PTHR47934">
    <property type="entry name" value="PENTATRICOPEPTIDE REPEAT-CONTAINING PROTEIN PET309, MITOCHONDRIAL"/>
    <property type="match status" value="1"/>
</dbReference>
<feature type="repeat" description="PPR" evidence="3">
    <location>
        <begin position="728"/>
        <end position="762"/>
    </location>
</feature>
<protein>
    <submittedName>
        <fullName evidence="5">Tetratricopeptide repeat (TPR)-like superfamily protein</fullName>
    </submittedName>
</protein>
<reference evidence="6" key="1">
    <citation type="submission" date="2024-07" db="EMBL/GenBank/DDBJ databases">
        <title>Two chromosome-level genome assemblies of Korean endemic species Abeliophyllum distichum and Forsythia ovata (Oleaceae).</title>
        <authorList>
            <person name="Jang H."/>
        </authorList>
    </citation>
    <scope>NUCLEOTIDE SEQUENCE [LARGE SCALE GENOMIC DNA]</scope>
</reference>
<feature type="repeat" description="PPR" evidence="3">
    <location>
        <begin position="483"/>
        <end position="517"/>
    </location>
</feature>
<dbReference type="AlphaFoldDB" id="A0ABD1P8G9"/>
<evidence type="ECO:0000313" key="5">
    <source>
        <dbReference type="EMBL" id="KAL2460172.1"/>
    </source>
</evidence>
<feature type="repeat" description="PPR" evidence="3">
    <location>
        <begin position="343"/>
        <end position="377"/>
    </location>
</feature>
<feature type="repeat" description="PPR" evidence="3">
    <location>
        <begin position="378"/>
        <end position="412"/>
    </location>
</feature>
<sequence length="1158" mass="129214">MRKWGNETTASIRIHYNQPNVVHVAVKLKIAPSNLPPNQDVSSSIKSNDLCLMADNQLTSDLSLNPGRGNFPFFLAMIGVRFPINRHRFFSSLFSNFQNYFSTSVAAVPDYPADDGVSQILTHLNSCGNNKIKVNLNSLRGDNWFKNVASKLGPEEVGTIINNLCVENAENAIEFFFFLQNELGVKHSRVSQFIIAHILAGKQRPRALLSHLHQVLHEDGSGSAPSLCELLCNTFRGWESSHMVLDMLAFVYSRTNMVHDALFVLAKMKDLDIQPSIMTYNSLLHNLRHTDIMWDVYSEIKASGNRPSEYTNSIILDGLCKQSLIHEAILFLQETKEKEAEPCVVSFNTLISGFCKMGFVDIAKSFFCMMFKCGLFPDVYSYNILIHGLCVAGLMEEALDFTNDMEKHGIGPDQVTYNIIAKGFRLLGMMDDGWKVTNRMLHRGLNTDLVTYTILICGHCQTGNVEEGFRLLEEMLSRGLQPSSISYSVLLSSLCKSGRIGEALSFLSEMQNAGLKPDDMMYSIIIHGLCKLGEVKRAVQLHKEMCLKKITIDYVPHKSMLFGLCKKGAVSEARSYFDKVADSDLMEDIVLYNIMINKYAKLGNIGEAIQLYKIAMLKGISPTIVTFNSLIYGFCKTRKLSDAKKWFNNIKMQGLVPTVVTYTTLMNAFCEEGNLEATFELLEEMEASSVQATRVTYTVIMKGLCRQGKLEESTWVLRNMIAKGLSPDQTSYNALIQRFCKARYMKRAFQLHDEMLLHNLQPNHITYNILINGLCVYGDLKDADKLFSSLKDQNVRLSKVAYTTLIKAHCAKGDVRKAMVLFNQMNEMGFETSIRDYSAVINRLCKRDLVDDAKLFLQVMLVDGISLDQQICSVMLHSFDQIDDFSSRFQLLRTHTSLRETREGKVSRDTPFSSTTTLQLKQIDDQMPNIIKMFVPRDSKDHLLFVMPSFSKSGGPAPQTIFASYATSLATAITSPISLKLWEKAPLEPYATPKHMNYYFVCPNIDPLTTAAADFFQQLGTGRSHSVLMQLTSRVPGTWKAYVGPRIVGPPHQIGSELDASLRPEPGSLEYGLSPFLGNVASESSKLLSDYCGSTSFMQSSVSLGSGDTGPISQPDALDPDASGSGHQKTLPSLHCCHGWTGLALAGVHLDGFEGRIA</sequence>
<feature type="region of interest" description="Disordered" evidence="4">
    <location>
        <begin position="1102"/>
        <end position="1126"/>
    </location>
</feature>
<dbReference type="PROSITE" id="PS51375">
    <property type="entry name" value="PPR"/>
    <property type="match status" value="13"/>
</dbReference>
<dbReference type="Gene3D" id="1.25.40.10">
    <property type="entry name" value="Tetratricopeptide repeat domain"/>
    <property type="match status" value="7"/>
</dbReference>
<gene>
    <name evidence="5" type="ORF">Adt_43592</name>
</gene>
<evidence type="ECO:0000256" key="2">
    <source>
        <dbReference type="ARBA" id="ARBA00022737"/>
    </source>
</evidence>
<comment type="caution">
    <text evidence="5">The sequence shown here is derived from an EMBL/GenBank/DDBJ whole genome shotgun (WGS) entry which is preliminary data.</text>
</comment>
<dbReference type="Pfam" id="PF01535">
    <property type="entry name" value="PPR"/>
    <property type="match status" value="2"/>
</dbReference>
<name>A0ABD1P8G9_9LAMI</name>
<feature type="repeat" description="PPR" evidence="3">
    <location>
        <begin position="693"/>
        <end position="727"/>
    </location>
</feature>
<evidence type="ECO:0000256" key="3">
    <source>
        <dbReference type="PROSITE-ProRule" id="PRU00708"/>
    </source>
</evidence>
<dbReference type="SUPFAM" id="SSF81901">
    <property type="entry name" value="HCP-like"/>
    <property type="match status" value="1"/>
</dbReference>
<feature type="repeat" description="PPR" evidence="3">
    <location>
        <begin position="448"/>
        <end position="482"/>
    </location>
</feature>
<dbReference type="Pfam" id="PF12854">
    <property type="entry name" value="PPR_1"/>
    <property type="match status" value="1"/>
</dbReference>
<feature type="repeat" description="PPR" evidence="3">
    <location>
        <begin position="798"/>
        <end position="832"/>
    </location>
</feature>
<dbReference type="InterPro" id="IPR011990">
    <property type="entry name" value="TPR-like_helical_dom_sf"/>
</dbReference>
<dbReference type="EMBL" id="JBFOLK010000014">
    <property type="protein sequence ID" value="KAL2460172.1"/>
    <property type="molecule type" value="Genomic_DNA"/>
</dbReference>
<feature type="repeat" description="PPR" evidence="3">
    <location>
        <begin position="658"/>
        <end position="692"/>
    </location>
</feature>
<feature type="repeat" description="PPR" evidence="3">
    <location>
        <begin position="518"/>
        <end position="552"/>
    </location>
</feature>
<evidence type="ECO:0000256" key="1">
    <source>
        <dbReference type="ARBA" id="ARBA00007626"/>
    </source>
</evidence>
<keyword evidence="6" id="KW-1185">Reference proteome</keyword>
<organism evidence="5 6">
    <name type="scientific">Abeliophyllum distichum</name>
    <dbReference type="NCBI Taxonomy" id="126358"/>
    <lineage>
        <taxon>Eukaryota</taxon>
        <taxon>Viridiplantae</taxon>
        <taxon>Streptophyta</taxon>
        <taxon>Embryophyta</taxon>
        <taxon>Tracheophyta</taxon>
        <taxon>Spermatophyta</taxon>
        <taxon>Magnoliopsida</taxon>
        <taxon>eudicotyledons</taxon>
        <taxon>Gunneridae</taxon>
        <taxon>Pentapetalae</taxon>
        <taxon>asterids</taxon>
        <taxon>lamiids</taxon>
        <taxon>Lamiales</taxon>
        <taxon>Oleaceae</taxon>
        <taxon>Forsythieae</taxon>
        <taxon>Abeliophyllum</taxon>
    </lineage>
</organism>
<dbReference type="InterPro" id="IPR002885">
    <property type="entry name" value="PPR_rpt"/>
</dbReference>
<comment type="similarity">
    <text evidence="1">Belongs to the PPR family. P subfamily.</text>
</comment>
<dbReference type="Proteomes" id="UP001604336">
    <property type="component" value="Unassembled WGS sequence"/>
</dbReference>
<accession>A0ABD1P8G9</accession>
<dbReference type="NCBIfam" id="TIGR00756">
    <property type="entry name" value="PPR"/>
    <property type="match status" value="12"/>
</dbReference>
<dbReference type="InterPro" id="IPR051114">
    <property type="entry name" value="Mito_RNA_Proc_CCM1"/>
</dbReference>
<proteinExistence type="inferred from homology"/>